<feature type="domain" description="HDOD" evidence="1">
    <location>
        <begin position="89"/>
        <end position="283"/>
    </location>
</feature>
<dbReference type="Proteomes" id="UP001467690">
    <property type="component" value="Unassembled WGS sequence"/>
</dbReference>
<sequence>MFIRLFKQVLSNIKSTSGELILGGRNKQVDEQEHSMVDQLQLQIDDAFYNVLLGSKDKGSGAKVKAIESAVAAQIETVLEQPELIVNELPVMPHSVASMISMMSSDDFDIQKLLVLIRQEPAVVSSIIATANSPMYKRSEKDVVSLKSAFVQLGSDGIKEAVLMSFIKQFCTHKAAHYQAFGENIWSHAQHSALYARKIAMEETDAEDANVAFIAGMINQLGKMVIFNLIVDAFTASNVKEIPSTKFIKQLIQQRSVNLVWSIAEHWNLPPEICGALENPHRSYVSCDSIAAFVSQGAVISQLEIIQNAQALPLDICMQYADKKLMTTEVSSLLYVVLGKKQE</sequence>
<evidence type="ECO:0000313" key="2">
    <source>
        <dbReference type="EMBL" id="MER2493697.1"/>
    </source>
</evidence>
<dbReference type="SUPFAM" id="SSF109604">
    <property type="entry name" value="HD-domain/PDEase-like"/>
    <property type="match status" value="1"/>
</dbReference>
<dbReference type="PANTHER" id="PTHR33525">
    <property type="match status" value="1"/>
</dbReference>
<name>A0ABV1RL76_9ALTE</name>
<keyword evidence="3" id="KW-1185">Reference proteome</keyword>
<comment type="caution">
    <text evidence="2">The sequence shown here is derived from an EMBL/GenBank/DDBJ whole genome shotgun (WGS) entry which is preliminary data.</text>
</comment>
<dbReference type="EMBL" id="JBELOE010000265">
    <property type="protein sequence ID" value="MER2493697.1"/>
    <property type="molecule type" value="Genomic_DNA"/>
</dbReference>
<accession>A0ABV1RL76</accession>
<dbReference type="PROSITE" id="PS51833">
    <property type="entry name" value="HDOD"/>
    <property type="match status" value="1"/>
</dbReference>
<evidence type="ECO:0000313" key="3">
    <source>
        <dbReference type="Proteomes" id="UP001467690"/>
    </source>
</evidence>
<dbReference type="Pfam" id="PF08668">
    <property type="entry name" value="HDOD"/>
    <property type="match status" value="1"/>
</dbReference>
<dbReference type="Gene3D" id="1.10.3210.10">
    <property type="entry name" value="Hypothetical protein af1432"/>
    <property type="match status" value="1"/>
</dbReference>
<dbReference type="RefSeq" id="WP_143869632.1">
    <property type="nucleotide sequence ID" value="NZ_CP041660.1"/>
</dbReference>
<dbReference type="InterPro" id="IPR052340">
    <property type="entry name" value="RNase_Y/CdgJ"/>
</dbReference>
<evidence type="ECO:0000259" key="1">
    <source>
        <dbReference type="PROSITE" id="PS51833"/>
    </source>
</evidence>
<proteinExistence type="predicted"/>
<dbReference type="InterPro" id="IPR013976">
    <property type="entry name" value="HDOD"/>
</dbReference>
<protein>
    <submittedName>
        <fullName evidence="2">HDOD domain-containing protein</fullName>
    </submittedName>
</protein>
<gene>
    <name evidence="2" type="ORF">ABS311_17595</name>
</gene>
<organism evidence="2 3">
    <name type="scientific">Catenovulum sediminis</name>
    <dbReference type="NCBI Taxonomy" id="1740262"/>
    <lineage>
        <taxon>Bacteria</taxon>
        <taxon>Pseudomonadati</taxon>
        <taxon>Pseudomonadota</taxon>
        <taxon>Gammaproteobacteria</taxon>
        <taxon>Alteromonadales</taxon>
        <taxon>Alteromonadaceae</taxon>
        <taxon>Catenovulum</taxon>
    </lineage>
</organism>
<dbReference type="PANTHER" id="PTHR33525:SF6">
    <property type="entry name" value="HDOD DOMAIN-CONTAINING PROTEIN"/>
    <property type="match status" value="1"/>
</dbReference>
<reference evidence="2 3" key="1">
    <citation type="submission" date="2024-06" db="EMBL/GenBank/DDBJ databases">
        <authorList>
            <person name="Chen R.Y."/>
        </authorList>
    </citation>
    <scope>NUCLEOTIDE SEQUENCE [LARGE SCALE GENOMIC DNA]</scope>
    <source>
        <strain evidence="2 3">D2</strain>
    </source>
</reference>